<keyword evidence="1" id="KW-1133">Transmembrane helix</keyword>
<dbReference type="EMBL" id="CP000449">
    <property type="protein sequence ID" value="ABI66043.1"/>
    <property type="molecule type" value="Genomic_DNA"/>
</dbReference>
<feature type="transmembrane region" description="Helical" evidence="1">
    <location>
        <begin position="68"/>
        <end position="86"/>
    </location>
</feature>
<name>Q0ANU4_MARMM</name>
<sequence length="311" mass="34857">MTDTCQPDQDSAAQSKAARKLSDCVNRDELRELSRTTNWQGALMLAGNLGLLAAAFALAIAWPNPLTFLAAILLIAGRQLALSIVLHDCAHKSLFRTPWLNELTGQWIGGAAVDVPLQLYRDYHLNHHRHAGTDKDPDQGLVKAYPVTRDSLRRKFIRDLTGQTAIRDLIMAWKTPDWRQKTPFLVFQLVLLTTLTAAGAPWAIALWWAARVFIYPAIMRLRNIGEHGVAADRYDTEPRRNTHTTIASWPERLLVAPNNVNFHLEHHIFAAVPPYNLPRLHRLLASRGYYDGHACVTQGYPAMLGKAVRAA</sequence>
<dbReference type="CDD" id="cd03510">
    <property type="entry name" value="Rhizobitoxine-FADS-like"/>
    <property type="match status" value="1"/>
</dbReference>
<dbReference type="KEGG" id="mmr:Mmar10_1751"/>
<dbReference type="eggNOG" id="COG3239">
    <property type="taxonomic scope" value="Bacteria"/>
</dbReference>
<dbReference type="RefSeq" id="WP_011643689.1">
    <property type="nucleotide sequence ID" value="NC_008347.1"/>
</dbReference>
<feature type="transmembrane region" description="Helical" evidence="1">
    <location>
        <begin position="184"/>
        <end position="210"/>
    </location>
</feature>
<dbReference type="GO" id="GO:0016020">
    <property type="term" value="C:membrane"/>
    <property type="evidence" value="ECO:0007669"/>
    <property type="project" value="GOC"/>
</dbReference>
<dbReference type="PANTHER" id="PTHR12879:SF8">
    <property type="entry name" value="SPHINGOLIPID DELTA(4)-DESATURASE DES1"/>
    <property type="match status" value="1"/>
</dbReference>
<organism evidence="3 4">
    <name type="scientific">Maricaulis maris (strain MCS10)</name>
    <name type="common">Caulobacter maris</name>
    <dbReference type="NCBI Taxonomy" id="394221"/>
    <lineage>
        <taxon>Bacteria</taxon>
        <taxon>Pseudomonadati</taxon>
        <taxon>Pseudomonadota</taxon>
        <taxon>Alphaproteobacteria</taxon>
        <taxon>Maricaulales</taxon>
        <taxon>Maricaulaceae</taxon>
        <taxon>Maricaulis</taxon>
    </lineage>
</organism>
<gene>
    <name evidence="3" type="ordered locus">Mmar10_1751</name>
</gene>
<dbReference type="PANTHER" id="PTHR12879">
    <property type="entry name" value="SPHINGOLIPID DELTA 4 DESATURASE/C-4 HYDROXYLASE PROTEIN DES2"/>
    <property type="match status" value="1"/>
</dbReference>
<accession>Q0ANU4</accession>
<dbReference type="Pfam" id="PF00487">
    <property type="entry name" value="FA_desaturase"/>
    <property type="match status" value="1"/>
</dbReference>
<keyword evidence="1" id="KW-0472">Membrane</keyword>
<dbReference type="AlphaFoldDB" id="Q0ANU4"/>
<feature type="domain" description="Fatty acid desaturase" evidence="2">
    <location>
        <begin position="65"/>
        <end position="294"/>
    </location>
</feature>
<dbReference type="STRING" id="394221.Mmar10_1751"/>
<feature type="transmembrane region" description="Helical" evidence="1">
    <location>
        <begin position="41"/>
        <end position="62"/>
    </location>
</feature>
<evidence type="ECO:0000256" key="1">
    <source>
        <dbReference type="SAM" id="Phobius"/>
    </source>
</evidence>
<dbReference type="OrthoDB" id="9792534at2"/>
<keyword evidence="4" id="KW-1185">Reference proteome</keyword>
<dbReference type="GO" id="GO:0046513">
    <property type="term" value="P:ceramide biosynthetic process"/>
    <property type="evidence" value="ECO:0007669"/>
    <property type="project" value="TreeGrafter"/>
</dbReference>
<proteinExistence type="predicted"/>
<dbReference type="GO" id="GO:0042284">
    <property type="term" value="F:sphingolipid delta-4 desaturase activity"/>
    <property type="evidence" value="ECO:0007669"/>
    <property type="project" value="TreeGrafter"/>
</dbReference>
<evidence type="ECO:0000313" key="3">
    <source>
        <dbReference type="EMBL" id="ABI66043.1"/>
    </source>
</evidence>
<keyword evidence="1" id="KW-0812">Transmembrane</keyword>
<dbReference type="InterPro" id="IPR005804">
    <property type="entry name" value="FA_desaturase_dom"/>
</dbReference>
<protein>
    <submittedName>
        <fullName evidence="3">Fatty acid desaturase</fullName>
    </submittedName>
</protein>
<evidence type="ECO:0000259" key="2">
    <source>
        <dbReference type="Pfam" id="PF00487"/>
    </source>
</evidence>
<evidence type="ECO:0000313" key="4">
    <source>
        <dbReference type="Proteomes" id="UP000001964"/>
    </source>
</evidence>
<dbReference type="HOGENOM" id="CLU_052920_2_0_5"/>
<dbReference type="Proteomes" id="UP000001964">
    <property type="component" value="Chromosome"/>
</dbReference>
<reference evidence="3 4" key="1">
    <citation type="submission" date="2006-08" db="EMBL/GenBank/DDBJ databases">
        <title>Complete sequence of Maricaulis maris MCS10.</title>
        <authorList>
            <consortium name="US DOE Joint Genome Institute"/>
            <person name="Copeland A."/>
            <person name="Lucas S."/>
            <person name="Lapidus A."/>
            <person name="Barry K."/>
            <person name="Detter J.C."/>
            <person name="Glavina del Rio T."/>
            <person name="Hammon N."/>
            <person name="Israni S."/>
            <person name="Dalin E."/>
            <person name="Tice H."/>
            <person name="Pitluck S."/>
            <person name="Saunders E."/>
            <person name="Brettin T."/>
            <person name="Bruce D."/>
            <person name="Han C."/>
            <person name="Tapia R."/>
            <person name="Gilna P."/>
            <person name="Schmutz J."/>
            <person name="Larimer F."/>
            <person name="Land M."/>
            <person name="Hauser L."/>
            <person name="Kyrpides N."/>
            <person name="Mikhailova N."/>
            <person name="Viollier P."/>
            <person name="Stephens C."/>
            <person name="Richardson P."/>
        </authorList>
    </citation>
    <scope>NUCLEOTIDE SEQUENCE [LARGE SCALE GENOMIC DNA]</scope>
    <source>
        <strain evidence="3 4">MCS10</strain>
    </source>
</reference>